<name>A0A0W8FLW1_9ZZZZ</name>
<gene>
    <name evidence="1" type="ORF">ASZ90_008406</name>
</gene>
<dbReference type="AlphaFoldDB" id="A0A0W8FLW1"/>
<comment type="caution">
    <text evidence="1">The sequence shown here is derived from an EMBL/GenBank/DDBJ whole genome shotgun (WGS) entry which is preliminary data.</text>
</comment>
<accession>A0A0W8FLW1</accession>
<evidence type="ECO:0000313" key="1">
    <source>
        <dbReference type="EMBL" id="KUG21833.1"/>
    </source>
</evidence>
<dbReference type="EMBL" id="LNQE01001017">
    <property type="protein sequence ID" value="KUG21833.1"/>
    <property type="molecule type" value="Genomic_DNA"/>
</dbReference>
<reference evidence="1" key="1">
    <citation type="journal article" date="2015" name="Proc. Natl. Acad. Sci. U.S.A.">
        <title>Networks of energetic and metabolic interactions define dynamics in microbial communities.</title>
        <authorList>
            <person name="Embree M."/>
            <person name="Liu J.K."/>
            <person name="Al-Bassam M.M."/>
            <person name="Zengler K."/>
        </authorList>
    </citation>
    <scope>NUCLEOTIDE SEQUENCE</scope>
</reference>
<organism evidence="1">
    <name type="scientific">hydrocarbon metagenome</name>
    <dbReference type="NCBI Taxonomy" id="938273"/>
    <lineage>
        <taxon>unclassified sequences</taxon>
        <taxon>metagenomes</taxon>
        <taxon>ecological metagenomes</taxon>
    </lineage>
</organism>
<proteinExistence type="predicted"/>
<protein>
    <submittedName>
        <fullName evidence="1">Uncharacterized protein</fullName>
    </submittedName>
</protein>
<sequence length="43" mass="5113">MDKQRHEWHGTAWHGTGTREGLPSLFFESIIFRNQNNIFLINL</sequence>